<dbReference type="STRING" id="1797472.A2215_02810"/>
<dbReference type="PANTHER" id="PTHR21237">
    <property type="entry name" value="GRPE PROTEIN"/>
    <property type="match status" value="1"/>
</dbReference>
<proteinExistence type="inferred from homology"/>
<evidence type="ECO:0000256" key="7">
    <source>
        <dbReference type="ARBA" id="ARBA00053401"/>
    </source>
</evidence>
<dbReference type="Proteomes" id="UP000178583">
    <property type="component" value="Unassembled WGS sequence"/>
</dbReference>
<comment type="subcellular location">
    <subcellularLocation>
        <location evidence="1 10">Cytoplasm</location>
    </subcellularLocation>
</comment>
<evidence type="ECO:0000256" key="1">
    <source>
        <dbReference type="ARBA" id="ARBA00004496"/>
    </source>
</evidence>
<evidence type="ECO:0000313" key="13">
    <source>
        <dbReference type="EMBL" id="OGD63819.1"/>
    </source>
</evidence>
<sequence length="152" mass="17437">MKKQNEKIKGLEAKITELTAGWQRTQADFINFKNQIAKERVELIERANSDLIYELLPILDNFSLAAKHIPKELEGDNWAQGISQIEKQFENILRENGLERIESLDTKFDPNLHEAIEEVESDKPHGTIVEEVLPGYKLNDTTIRPAKVKVSK</sequence>
<dbReference type="InterPro" id="IPR009012">
    <property type="entry name" value="GrpE_head"/>
</dbReference>
<evidence type="ECO:0000256" key="8">
    <source>
        <dbReference type="ARBA" id="ARBA00072274"/>
    </source>
</evidence>
<dbReference type="SUPFAM" id="SSF51064">
    <property type="entry name" value="Head domain of nucleotide exchange factor GrpE"/>
    <property type="match status" value="1"/>
</dbReference>
<dbReference type="PROSITE" id="PS01071">
    <property type="entry name" value="GRPE"/>
    <property type="match status" value="1"/>
</dbReference>
<protein>
    <recommendedName>
        <fullName evidence="8 10">Protein GrpE</fullName>
    </recommendedName>
    <alternativeName>
        <fullName evidence="9 10">HSP-70 cofactor</fullName>
    </alternativeName>
</protein>
<dbReference type="Gene3D" id="2.30.22.10">
    <property type="entry name" value="Head domain of nucleotide exchange factor GrpE"/>
    <property type="match status" value="1"/>
</dbReference>
<dbReference type="GO" id="GO:0051082">
    <property type="term" value="F:unfolded protein binding"/>
    <property type="evidence" value="ECO:0007669"/>
    <property type="project" value="TreeGrafter"/>
</dbReference>
<comment type="caution">
    <text evidence="13">The sequence shown here is derived from an EMBL/GenBank/DDBJ whole genome shotgun (WGS) entry which is preliminary data.</text>
</comment>
<evidence type="ECO:0000256" key="2">
    <source>
        <dbReference type="ARBA" id="ARBA00009054"/>
    </source>
</evidence>
<dbReference type="PANTHER" id="PTHR21237:SF23">
    <property type="entry name" value="GRPE PROTEIN HOMOLOG, MITOCHONDRIAL"/>
    <property type="match status" value="1"/>
</dbReference>
<dbReference type="InterPro" id="IPR000740">
    <property type="entry name" value="GrpE"/>
</dbReference>
<evidence type="ECO:0000256" key="11">
    <source>
        <dbReference type="RuleBase" id="RU000639"/>
    </source>
</evidence>
<dbReference type="PRINTS" id="PR00773">
    <property type="entry name" value="GRPEPROTEIN"/>
</dbReference>
<dbReference type="GO" id="GO:0006457">
    <property type="term" value="P:protein folding"/>
    <property type="evidence" value="ECO:0007669"/>
    <property type="project" value="InterPro"/>
</dbReference>
<organism evidence="13 14">
    <name type="scientific">Candidatus Berkelbacteria bacterium RIFOXYA2_FULL_43_10</name>
    <dbReference type="NCBI Taxonomy" id="1797472"/>
    <lineage>
        <taxon>Bacteria</taxon>
        <taxon>Candidatus Berkelbacteria</taxon>
    </lineage>
</organism>
<evidence type="ECO:0000256" key="5">
    <source>
        <dbReference type="ARBA" id="ARBA00023016"/>
    </source>
</evidence>
<dbReference type="CDD" id="cd00446">
    <property type="entry name" value="GrpE"/>
    <property type="match status" value="1"/>
</dbReference>
<evidence type="ECO:0000256" key="12">
    <source>
        <dbReference type="RuleBase" id="RU004478"/>
    </source>
</evidence>
<evidence type="ECO:0000256" key="10">
    <source>
        <dbReference type="HAMAP-Rule" id="MF_01151"/>
    </source>
</evidence>
<evidence type="ECO:0000313" key="14">
    <source>
        <dbReference type="Proteomes" id="UP000178583"/>
    </source>
</evidence>
<gene>
    <name evidence="10" type="primary">grpE</name>
    <name evidence="13" type="ORF">A2215_02810</name>
</gene>
<keyword evidence="5 10" id="KW-0346">Stress response</keyword>
<reference evidence="13 14" key="1">
    <citation type="journal article" date="2016" name="Nat. Commun.">
        <title>Thousands of microbial genomes shed light on interconnected biogeochemical processes in an aquifer system.</title>
        <authorList>
            <person name="Anantharaman K."/>
            <person name="Brown C.T."/>
            <person name="Hug L.A."/>
            <person name="Sharon I."/>
            <person name="Castelle C.J."/>
            <person name="Probst A.J."/>
            <person name="Thomas B.C."/>
            <person name="Singh A."/>
            <person name="Wilkins M.J."/>
            <person name="Karaoz U."/>
            <person name="Brodie E.L."/>
            <person name="Williams K.H."/>
            <person name="Hubbard S.S."/>
            <person name="Banfield J.F."/>
        </authorList>
    </citation>
    <scope>NUCLEOTIDE SEQUENCE [LARGE SCALE GENOMIC DNA]</scope>
</reference>
<dbReference type="SUPFAM" id="SSF58014">
    <property type="entry name" value="Coiled-coil domain of nucleotide exchange factor GrpE"/>
    <property type="match status" value="1"/>
</dbReference>
<dbReference type="InterPro" id="IPR013805">
    <property type="entry name" value="GrpE_CC"/>
</dbReference>
<dbReference type="GO" id="GO:0005737">
    <property type="term" value="C:cytoplasm"/>
    <property type="evidence" value="ECO:0007669"/>
    <property type="project" value="UniProtKB-SubCell"/>
</dbReference>
<evidence type="ECO:0000256" key="3">
    <source>
        <dbReference type="ARBA" id="ARBA00011738"/>
    </source>
</evidence>
<evidence type="ECO:0000256" key="9">
    <source>
        <dbReference type="ARBA" id="ARBA00076414"/>
    </source>
</evidence>
<evidence type="ECO:0000256" key="4">
    <source>
        <dbReference type="ARBA" id="ARBA00022490"/>
    </source>
</evidence>
<dbReference type="AlphaFoldDB" id="A0A1F5E8S8"/>
<dbReference type="GO" id="GO:0042803">
    <property type="term" value="F:protein homodimerization activity"/>
    <property type="evidence" value="ECO:0007669"/>
    <property type="project" value="InterPro"/>
</dbReference>
<comment type="function">
    <text evidence="7 10 11">Participates actively in the response to hyperosmotic and heat shock by preventing the aggregation of stress-denatured proteins, in association with DnaK and GrpE. It is the nucleotide exchange factor for DnaK and may function as a thermosensor. Unfolded proteins bind initially to DnaJ; upon interaction with the DnaJ-bound protein, DnaK hydrolyzes its bound ATP, resulting in the formation of a stable complex. GrpE releases ADP from DnaK; ATP binding to DnaK triggers the release of the substrate protein, thus completing the reaction cycle. Several rounds of ATP-dependent interactions between DnaJ, DnaK and GrpE are required for fully efficient folding.</text>
</comment>
<comment type="subunit">
    <text evidence="3 10">Homodimer.</text>
</comment>
<dbReference type="FunFam" id="2.30.22.10:FF:000001">
    <property type="entry name" value="Protein GrpE"/>
    <property type="match status" value="1"/>
</dbReference>
<comment type="similarity">
    <text evidence="2 10 12">Belongs to the GrpE family.</text>
</comment>
<dbReference type="Pfam" id="PF01025">
    <property type="entry name" value="GrpE"/>
    <property type="match status" value="1"/>
</dbReference>
<dbReference type="Gene3D" id="3.90.20.20">
    <property type="match status" value="1"/>
</dbReference>
<dbReference type="GO" id="GO:0000774">
    <property type="term" value="F:adenyl-nucleotide exchange factor activity"/>
    <property type="evidence" value="ECO:0007669"/>
    <property type="project" value="InterPro"/>
</dbReference>
<dbReference type="EMBL" id="MEZY01000030">
    <property type="protein sequence ID" value="OGD63819.1"/>
    <property type="molecule type" value="Genomic_DNA"/>
</dbReference>
<evidence type="ECO:0000256" key="6">
    <source>
        <dbReference type="ARBA" id="ARBA00023186"/>
    </source>
</evidence>
<accession>A0A1F5E8S8</accession>
<keyword evidence="4 10" id="KW-0963">Cytoplasm</keyword>
<keyword evidence="6 10" id="KW-0143">Chaperone</keyword>
<dbReference type="HAMAP" id="MF_01151">
    <property type="entry name" value="GrpE"/>
    <property type="match status" value="1"/>
</dbReference>
<name>A0A1F5E8S8_9BACT</name>
<dbReference type="GO" id="GO:0051087">
    <property type="term" value="F:protein-folding chaperone binding"/>
    <property type="evidence" value="ECO:0007669"/>
    <property type="project" value="InterPro"/>
</dbReference>